<dbReference type="AlphaFoldDB" id="A0A1S2N1T6"/>
<feature type="transmembrane region" description="Helical" evidence="2">
    <location>
        <begin position="227"/>
        <end position="250"/>
    </location>
</feature>
<feature type="compositionally biased region" description="Basic and acidic residues" evidence="1">
    <location>
        <begin position="87"/>
        <end position="97"/>
    </location>
</feature>
<evidence type="ECO:0000313" key="3">
    <source>
        <dbReference type="EMBL" id="OIJ36682.1"/>
    </source>
</evidence>
<sequence>MSRDGRTPWRSSESSGADGAGDGWVDDGATRPLEPGSSRDGGWWDPDAQATQVIRDPEATEVRGAAPRHPSAVEGDPEATQVLEDPDATRVLEDPDATRVLGAGSHPADPSATRVLDAPGAPGSRRDASAAWLESPHAPGGAGTYGEEEPARVLSGEQLRAVVVARQKEEYARVQLLPGLLGWLAALPLTGFLVWLAQQALPRFGVGPAPESSGAALSGLGAGEADAGMWVLAYAVAVFLGYLGGGYAAGRAARFGGAKQGVGVFLWFLMITAVSSIVVQALGLPAAGGTMPVAAQDYGGANLGWTGLTVAGTALIALAAATLGGWWGTAYHRRADRWGFQAF</sequence>
<keyword evidence="2" id="KW-0472">Membrane</keyword>
<proteinExistence type="predicted"/>
<feature type="transmembrane region" description="Helical" evidence="2">
    <location>
        <begin position="303"/>
        <end position="327"/>
    </location>
</feature>
<gene>
    <name evidence="3" type="ORF">BK826_02025</name>
</gene>
<feature type="transmembrane region" description="Helical" evidence="2">
    <location>
        <begin position="262"/>
        <end position="283"/>
    </location>
</feature>
<dbReference type="RefSeq" id="WP_075514132.1">
    <property type="nucleotide sequence ID" value="NZ_MODZ01000002.1"/>
</dbReference>
<reference evidence="3 4" key="1">
    <citation type="submission" date="2016-10" db="EMBL/GenBank/DDBJ databases">
        <title>Draft genome sequence of strain LCT isolated from the Shenzhou X spacecraft of China.</title>
        <authorList>
            <person name="Huang B."/>
        </authorList>
    </citation>
    <scope>NUCLEOTIDE SEQUENCE [LARGE SCALE GENOMIC DNA]</scope>
    <source>
        <strain evidence="3 4">LCT-H5</strain>
    </source>
</reference>
<dbReference type="Proteomes" id="UP000179540">
    <property type="component" value="Unassembled WGS sequence"/>
</dbReference>
<dbReference type="EMBL" id="MODZ01000002">
    <property type="protein sequence ID" value="OIJ36682.1"/>
    <property type="molecule type" value="Genomic_DNA"/>
</dbReference>
<feature type="region of interest" description="Disordered" evidence="1">
    <location>
        <begin position="1"/>
        <end position="130"/>
    </location>
</feature>
<evidence type="ECO:0000256" key="1">
    <source>
        <dbReference type="SAM" id="MobiDB-lite"/>
    </source>
</evidence>
<protein>
    <submittedName>
        <fullName evidence="3">Uncharacterized protein</fullName>
    </submittedName>
</protein>
<organism evidence="3 4">
    <name type="scientific">Rothia kristinae</name>
    <dbReference type="NCBI Taxonomy" id="37923"/>
    <lineage>
        <taxon>Bacteria</taxon>
        <taxon>Bacillati</taxon>
        <taxon>Actinomycetota</taxon>
        <taxon>Actinomycetes</taxon>
        <taxon>Micrococcales</taxon>
        <taxon>Micrococcaceae</taxon>
        <taxon>Rothia</taxon>
    </lineage>
</organism>
<accession>A0A1S2N1T6</accession>
<evidence type="ECO:0000256" key="2">
    <source>
        <dbReference type="SAM" id="Phobius"/>
    </source>
</evidence>
<keyword evidence="2" id="KW-0812">Transmembrane</keyword>
<evidence type="ECO:0000313" key="4">
    <source>
        <dbReference type="Proteomes" id="UP000179540"/>
    </source>
</evidence>
<name>A0A1S2N1T6_9MICC</name>
<comment type="caution">
    <text evidence="3">The sequence shown here is derived from an EMBL/GenBank/DDBJ whole genome shotgun (WGS) entry which is preliminary data.</text>
</comment>
<feature type="transmembrane region" description="Helical" evidence="2">
    <location>
        <begin position="176"/>
        <end position="197"/>
    </location>
</feature>
<keyword evidence="2" id="KW-1133">Transmembrane helix</keyword>